<accession>A0A3N2PJH6</accession>
<organism evidence="2 3">
    <name type="scientific">Sodiomyces alkalinus (strain CBS 110278 / VKM F-3762 / F11)</name>
    <name type="common">Alkaliphilic filamentous fungus</name>
    <dbReference type="NCBI Taxonomy" id="1314773"/>
    <lineage>
        <taxon>Eukaryota</taxon>
        <taxon>Fungi</taxon>
        <taxon>Dikarya</taxon>
        <taxon>Ascomycota</taxon>
        <taxon>Pezizomycotina</taxon>
        <taxon>Sordariomycetes</taxon>
        <taxon>Hypocreomycetidae</taxon>
        <taxon>Glomerellales</taxon>
        <taxon>Plectosphaerellaceae</taxon>
        <taxon>Sodiomyces</taxon>
    </lineage>
</organism>
<evidence type="ECO:0000313" key="3">
    <source>
        <dbReference type="Proteomes" id="UP000272025"/>
    </source>
</evidence>
<sequence>MAWPDPEVQDRYRQWQCDWTGRVADRLVRDIPQSEFLDRVLATNFGSASSRAQHLWMMEMLNTPFCLLGESDFGNSGVFTGYAMDPGPAYLWPNLESQHDVGLVSPNILGINLGVRVEGDFVLREGPATTVSPRKRRREEARSSGEDTVRSADSRDADHPGGFIFVQLGALYAYNGTKPWAEARTLGRDTTIPGPWRATGFGVVLEIDARGRPGAVWVIYNFHTIEDNDSDERKHCHIPTRAEGSVSTFPYIGRLTPACNETFTIAKIAESLAELKNESAKIDFRVMDTVERQIVRVKTYSLTPGMPLVRQFAKE</sequence>
<dbReference type="OrthoDB" id="5430299at2759"/>
<dbReference type="EMBL" id="ML119069">
    <property type="protein sequence ID" value="ROT34534.1"/>
    <property type="molecule type" value="Genomic_DNA"/>
</dbReference>
<dbReference type="AlphaFoldDB" id="A0A3N2PJH6"/>
<feature type="region of interest" description="Disordered" evidence="1">
    <location>
        <begin position="128"/>
        <end position="155"/>
    </location>
</feature>
<feature type="compositionally biased region" description="Basic and acidic residues" evidence="1">
    <location>
        <begin position="138"/>
        <end position="155"/>
    </location>
</feature>
<name>A0A3N2PJH6_SODAK</name>
<evidence type="ECO:0000313" key="2">
    <source>
        <dbReference type="EMBL" id="ROT34534.1"/>
    </source>
</evidence>
<dbReference type="RefSeq" id="XP_028462340.1">
    <property type="nucleotide sequence ID" value="XM_028611041.1"/>
</dbReference>
<dbReference type="Proteomes" id="UP000272025">
    <property type="component" value="Unassembled WGS sequence"/>
</dbReference>
<evidence type="ECO:0000256" key="1">
    <source>
        <dbReference type="SAM" id="MobiDB-lite"/>
    </source>
</evidence>
<proteinExistence type="predicted"/>
<gene>
    <name evidence="2" type="ORF">SODALDRAFT_329785</name>
</gene>
<dbReference type="GeneID" id="39579519"/>
<reference evidence="2 3" key="1">
    <citation type="journal article" date="2018" name="Mol. Ecol.">
        <title>The obligate alkalophilic soda-lake fungus Sodiomyces alkalinus has shifted to a protein diet.</title>
        <authorList>
            <person name="Grum-Grzhimaylo A.A."/>
            <person name="Falkoski D.L."/>
            <person name="van den Heuvel J."/>
            <person name="Valero-Jimenez C.A."/>
            <person name="Min B."/>
            <person name="Choi I.G."/>
            <person name="Lipzen A."/>
            <person name="Daum C.G."/>
            <person name="Aanen D.K."/>
            <person name="Tsang A."/>
            <person name="Henrissat B."/>
            <person name="Bilanenko E.N."/>
            <person name="de Vries R.P."/>
            <person name="van Kan J.A.L."/>
            <person name="Grigoriev I.V."/>
            <person name="Debets A.J.M."/>
        </authorList>
    </citation>
    <scope>NUCLEOTIDE SEQUENCE [LARGE SCALE GENOMIC DNA]</scope>
    <source>
        <strain evidence="2 3">F11</strain>
    </source>
</reference>
<protein>
    <submittedName>
        <fullName evidence="2">Uncharacterized protein</fullName>
    </submittedName>
</protein>
<keyword evidence="3" id="KW-1185">Reference proteome</keyword>